<evidence type="ECO:0000313" key="2">
    <source>
        <dbReference type="RefSeq" id="XP_030377877.1"/>
    </source>
</evidence>
<sequence>MVKGSCRKIKTIPMQNILAGTLPNENKPAFLNVPTKRPNCERGLIWLDNLCRRISSIPIQNIILGTMPRCADGQYMKKGKCLPVASKKSEKCEAEKIFVDGRCRKVG</sequence>
<organism evidence="1 2">
    <name type="scientific">Drosophila lebanonensis</name>
    <name type="common">Fruit fly</name>
    <name type="synonym">Scaptodrosophila lebanonensis</name>
    <dbReference type="NCBI Taxonomy" id="7225"/>
    <lineage>
        <taxon>Eukaryota</taxon>
        <taxon>Metazoa</taxon>
        <taxon>Ecdysozoa</taxon>
        <taxon>Arthropoda</taxon>
        <taxon>Hexapoda</taxon>
        <taxon>Insecta</taxon>
        <taxon>Pterygota</taxon>
        <taxon>Neoptera</taxon>
        <taxon>Endopterygota</taxon>
        <taxon>Diptera</taxon>
        <taxon>Brachycera</taxon>
        <taxon>Muscomorpha</taxon>
        <taxon>Ephydroidea</taxon>
        <taxon>Drosophilidae</taxon>
        <taxon>Scaptodrosophila</taxon>
    </lineage>
</organism>
<dbReference type="RefSeq" id="XP_030377877.1">
    <property type="nucleotide sequence ID" value="XM_030522017.1"/>
</dbReference>
<dbReference type="GeneID" id="115626620"/>
<name>A0A6J2TSI4_DROLE</name>
<keyword evidence="1" id="KW-1185">Reference proteome</keyword>
<reference evidence="2" key="1">
    <citation type="submission" date="2025-08" db="UniProtKB">
        <authorList>
            <consortium name="RefSeq"/>
        </authorList>
    </citation>
    <scope>IDENTIFICATION</scope>
    <source>
        <strain evidence="2">11010-0011.00</strain>
        <tissue evidence="2">Whole body</tissue>
    </source>
</reference>
<dbReference type="AlphaFoldDB" id="A0A6J2TSI4"/>
<gene>
    <name evidence="2" type="primary">LOC115626620</name>
</gene>
<proteinExistence type="predicted"/>
<dbReference type="Proteomes" id="UP000504634">
    <property type="component" value="Unplaced"/>
</dbReference>
<protein>
    <submittedName>
        <fullName evidence="2">Uncharacterized protein LOC115626620</fullName>
    </submittedName>
</protein>
<accession>A0A6J2TSI4</accession>
<evidence type="ECO:0000313" key="1">
    <source>
        <dbReference type="Proteomes" id="UP000504634"/>
    </source>
</evidence>